<name>X0ULL8_9ZZZZ</name>
<gene>
    <name evidence="1" type="ORF">S01H1_41730</name>
</gene>
<organism evidence="1">
    <name type="scientific">marine sediment metagenome</name>
    <dbReference type="NCBI Taxonomy" id="412755"/>
    <lineage>
        <taxon>unclassified sequences</taxon>
        <taxon>metagenomes</taxon>
        <taxon>ecological metagenomes</taxon>
    </lineage>
</organism>
<dbReference type="GO" id="GO:0003676">
    <property type="term" value="F:nucleic acid binding"/>
    <property type="evidence" value="ECO:0007669"/>
    <property type="project" value="InterPro"/>
</dbReference>
<dbReference type="EMBL" id="BARS01026482">
    <property type="protein sequence ID" value="GAG01248.1"/>
    <property type="molecule type" value="Genomic_DNA"/>
</dbReference>
<dbReference type="InterPro" id="IPR012337">
    <property type="entry name" value="RNaseH-like_sf"/>
</dbReference>
<dbReference type="AlphaFoldDB" id="X0ULL8"/>
<accession>X0ULL8</accession>
<proteinExistence type="predicted"/>
<dbReference type="SUPFAM" id="SSF53098">
    <property type="entry name" value="Ribonuclease H-like"/>
    <property type="match status" value="1"/>
</dbReference>
<dbReference type="Gene3D" id="3.30.420.10">
    <property type="entry name" value="Ribonuclease H-like superfamily/Ribonuclease H"/>
    <property type="match status" value="1"/>
</dbReference>
<evidence type="ECO:0008006" key="2">
    <source>
        <dbReference type="Google" id="ProtNLM"/>
    </source>
</evidence>
<protein>
    <recommendedName>
        <fullName evidence="2">Integrase catalytic domain-containing protein</fullName>
    </recommendedName>
</protein>
<evidence type="ECO:0000313" key="1">
    <source>
        <dbReference type="EMBL" id="GAG01248.1"/>
    </source>
</evidence>
<comment type="caution">
    <text evidence="1">The sequence shown here is derived from an EMBL/GenBank/DDBJ whole genome shotgun (WGS) entry which is preliminary data.</text>
</comment>
<sequence>MERGKIECIRSDNGPEFIAAALQEWLARVGIKPIQIYPGSRLSALRSNACRAVHGRMGTMSGSAACYATKF</sequence>
<reference evidence="1" key="1">
    <citation type="journal article" date="2014" name="Front. Microbiol.">
        <title>High frequency of phylogenetically diverse reductive dehalogenase-homologous genes in deep subseafloor sedimentary metagenomes.</title>
        <authorList>
            <person name="Kawai M."/>
            <person name="Futagami T."/>
            <person name="Toyoda A."/>
            <person name="Takaki Y."/>
            <person name="Nishi S."/>
            <person name="Hori S."/>
            <person name="Arai W."/>
            <person name="Tsubouchi T."/>
            <person name="Morono Y."/>
            <person name="Uchiyama I."/>
            <person name="Ito T."/>
            <person name="Fujiyama A."/>
            <person name="Inagaki F."/>
            <person name="Takami H."/>
        </authorList>
    </citation>
    <scope>NUCLEOTIDE SEQUENCE</scope>
    <source>
        <strain evidence="1">Expedition CK06-06</strain>
    </source>
</reference>
<dbReference type="InterPro" id="IPR036397">
    <property type="entry name" value="RNaseH_sf"/>
</dbReference>